<evidence type="ECO:0000259" key="10">
    <source>
        <dbReference type="PROSITE" id="PS50122"/>
    </source>
</evidence>
<dbReference type="InterPro" id="IPR000673">
    <property type="entry name" value="Sig_transdc_resp-reg_Me-estase"/>
</dbReference>
<name>A0A4R6X6V5_9GAMM</name>
<dbReference type="CDD" id="cd16432">
    <property type="entry name" value="CheB_Rec"/>
    <property type="match status" value="1"/>
</dbReference>
<sequence>MNELILVVDDSALMRKHIGEFLRQQGYRVEIARNGEECLEKVQHFQPDAITLDINMPVMDGLTCLSHIMERNPCPTVMLSSLTKRGAMSTIEAIQLGAVDYVCKPGGTVSLNINEAFPDLLSKIRIALRARVKRPRTVSEPTAPNTKTAERRSRQHTVRPVQEARTAVQEKVINIEPSADIDLIVVGVSTGGPSTLEELLRGLPANFKAPVVIAQHMPATFTHNLAKRLNGLVSIQVEHVERMTSLEPGKVYIARGDADILIQRRNGKLVAQPAPSSENHLWHPSVSRMVESAGKATQAKRIVCVQLTGMGNDGAQEMAHLKQQGALTIAESEETAVVFGMPQELIKKNGASCVLPSHKVANQLVKWVMRTA</sequence>
<proteinExistence type="inferred from homology"/>
<keyword evidence="1 5" id="KW-0963">Cytoplasm</keyword>
<dbReference type="NCBIfam" id="NF001965">
    <property type="entry name" value="PRK00742.1"/>
    <property type="match status" value="1"/>
</dbReference>
<dbReference type="Gene3D" id="3.40.50.180">
    <property type="entry name" value="Methylesterase CheB, C-terminal domain"/>
    <property type="match status" value="1"/>
</dbReference>
<keyword evidence="12" id="KW-1185">Reference proteome</keyword>
<dbReference type="InterPro" id="IPR001789">
    <property type="entry name" value="Sig_transdc_resp-reg_receiver"/>
</dbReference>
<evidence type="ECO:0000256" key="3">
    <source>
        <dbReference type="ARBA" id="ARBA00022801"/>
    </source>
</evidence>
<dbReference type="SUPFAM" id="SSF52738">
    <property type="entry name" value="Methylesterase CheB, C-terminal domain"/>
    <property type="match status" value="1"/>
</dbReference>
<comment type="PTM">
    <text evidence="5">Phosphorylated by CheA. Phosphorylation of the N-terminal regulatory domain activates the methylesterase activity.</text>
</comment>
<comment type="subcellular location">
    <subcellularLocation>
        <location evidence="5">Cytoplasm</location>
    </subcellularLocation>
</comment>
<dbReference type="SMART" id="SM00448">
    <property type="entry name" value="REC"/>
    <property type="match status" value="1"/>
</dbReference>
<evidence type="ECO:0000256" key="2">
    <source>
        <dbReference type="ARBA" id="ARBA00022500"/>
    </source>
</evidence>
<evidence type="ECO:0000313" key="12">
    <source>
        <dbReference type="Proteomes" id="UP000295729"/>
    </source>
</evidence>
<dbReference type="Gene3D" id="3.40.50.2300">
    <property type="match status" value="1"/>
</dbReference>
<evidence type="ECO:0000256" key="5">
    <source>
        <dbReference type="HAMAP-Rule" id="MF_00099"/>
    </source>
</evidence>
<dbReference type="PANTHER" id="PTHR42872">
    <property type="entry name" value="PROTEIN-GLUTAMATE METHYLESTERASE/PROTEIN-GLUTAMINE GLUTAMINASE"/>
    <property type="match status" value="1"/>
</dbReference>
<comment type="domain">
    <text evidence="5">Contains a C-terminal catalytic domain, and an N-terminal region which modulates catalytic activity.</text>
</comment>
<dbReference type="GO" id="GO:0006935">
    <property type="term" value="P:chemotaxis"/>
    <property type="evidence" value="ECO:0007669"/>
    <property type="project" value="UniProtKB-UniRule"/>
</dbReference>
<dbReference type="Pfam" id="PF00072">
    <property type="entry name" value="Response_reg"/>
    <property type="match status" value="1"/>
</dbReference>
<comment type="caution">
    <text evidence="11">The sequence shown here is derived from an EMBL/GenBank/DDBJ whole genome shotgun (WGS) entry which is preliminary data.</text>
</comment>
<gene>
    <name evidence="5" type="primary">cheB</name>
    <name evidence="11" type="ORF">C8D85_0082</name>
</gene>
<feature type="region of interest" description="Disordered" evidence="8">
    <location>
        <begin position="134"/>
        <end position="163"/>
    </location>
</feature>
<feature type="active site" evidence="5 6">
    <location>
        <position position="216"/>
    </location>
</feature>
<dbReference type="PROSITE" id="PS50122">
    <property type="entry name" value="CHEB"/>
    <property type="match status" value="1"/>
</dbReference>
<dbReference type="GO" id="GO:0000156">
    <property type="term" value="F:phosphorelay response regulator activity"/>
    <property type="evidence" value="ECO:0007669"/>
    <property type="project" value="InterPro"/>
</dbReference>
<comment type="similarity">
    <text evidence="5">Belongs to the CheB family.</text>
</comment>
<dbReference type="AlphaFoldDB" id="A0A4R6X6V5"/>
<dbReference type="PANTHER" id="PTHR42872:SF6">
    <property type="entry name" value="PROTEIN-GLUTAMATE METHYLESTERASE_PROTEIN-GLUTAMINE GLUTAMINASE"/>
    <property type="match status" value="1"/>
</dbReference>
<dbReference type="GO" id="GO:0008984">
    <property type="term" value="F:protein-glutamate methylesterase activity"/>
    <property type="evidence" value="ECO:0007669"/>
    <property type="project" value="UniProtKB-UniRule"/>
</dbReference>
<dbReference type="EMBL" id="SNZA01000001">
    <property type="protein sequence ID" value="TDR14746.1"/>
    <property type="molecule type" value="Genomic_DNA"/>
</dbReference>
<evidence type="ECO:0000259" key="9">
    <source>
        <dbReference type="PROSITE" id="PS50110"/>
    </source>
</evidence>
<feature type="domain" description="Response regulatory" evidence="9">
    <location>
        <begin position="4"/>
        <end position="119"/>
    </location>
</feature>
<evidence type="ECO:0000313" key="11">
    <source>
        <dbReference type="EMBL" id="TDR14746.1"/>
    </source>
</evidence>
<accession>A0A4R6X6V5</accession>
<evidence type="ECO:0000256" key="4">
    <source>
        <dbReference type="ARBA" id="ARBA00048267"/>
    </source>
</evidence>
<feature type="domain" description="CheB-type methylesterase" evidence="10">
    <location>
        <begin position="177"/>
        <end position="371"/>
    </location>
</feature>
<dbReference type="EC" id="3.1.1.61" evidence="5"/>
<organism evidence="11 12">
    <name type="scientific">Marinomonas communis</name>
    <dbReference type="NCBI Taxonomy" id="28254"/>
    <lineage>
        <taxon>Bacteria</taxon>
        <taxon>Pseudomonadati</taxon>
        <taxon>Pseudomonadota</taxon>
        <taxon>Gammaproteobacteria</taxon>
        <taxon>Oceanospirillales</taxon>
        <taxon>Oceanospirillaceae</taxon>
        <taxon>Marinomonas</taxon>
    </lineage>
</organism>
<dbReference type="HAMAP" id="MF_00099">
    <property type="entry name" value="CheB_chemtxs"/>
    <property type="match status" value="1"/>
</dbReference>
<dbReference type="GO" id="GO:0005737">
    <property type="term" value="C:cytoplasm"/>
    <property type="evidence" value="ECO:0007669"/>
    <property type="project" value="UniProtKB-SubCell"/>
</dbReference>
<dbReference type="CDD" id="cd17541">
    <property type="entry name" value="REC_CheB-like"/>
    <property type="match status" value="1"/>
</dbReference>
<reference evidence="11 12" key="1">
    <citation type="submission" date="2019-03" db="EMBL/GenBank/DDBJ databases">
        <title>Genomic Encyclopedia of Type Strains, Phase IV (KMG-IV): sequencing the most valuable type-strain genomes for metagenomic binning, comparative biology and taxonomic classification.</title>
        <authorList>
            <person name="Goeker M."/>
        </authorList>
    </citation>
    <scope>NUCLEOTIDE SEQUENCE [LARGE SCALE GENOMIC DNA]</scope>
    <source>
        <strain evidence="11 12">DSM 5604</strain>
    </source>
</reference>
<comment type="catalytic activity">
    <reaction evidence="5">
        <text>L-glutaminyl-[protein] + H2O = L-glutamyl-[protein] + NH4(+)</text>
        <dbReference type="Rhea" id="RHEA:16441"/>
        <dbReference type="Rhea" id="RHEA-COMP:10207"/>
        <dbReference type="Rhea" id="RHEA-COMP:10208"/>
        <dbReference type="ChEBI" id="CHEBI:15377"/>
        <dbReference type="ChEBI" id="CHEBI:28938"/>
        <dbReference type="ChEBI" id="CHEBI:29973"/>
        <dbReference type="ChEBI" id="CHEBI:30011"/>
        <dbReference type="EC" id="3.5.1.44"/>
    </reaction>
</comment>
<evidence type="ECO:0000256" key="8">
    <source>
        <dbReference type="SAM" id="MobiDB-lite"/>
    </source>
</evidence>
<feature type="modified residue" description="4-aspartylphosphate" evidence="5 7">
    <location>
        <position position="53"/>
    </location>
</feature>
<comment type="catalytic activity">
    <reaction evidence="4 5">
        <text>[protein]-L-glutamate 5-O-methyl ester + H2O = L-glutamyl-[protein] + methanol + H(+)</text>
        <dbReference type="Rhea" id="RHEA:23236"/>
        <dbReference type="Rhea" id="RHEA-COMP:10208"/>
        <dbReference type="Rhea" id="RHEA-COMP:10311"/>
        <dbReference type="ChEBI" id="CHEBI:15377"/>
        <dbReference type="ChEBI" id="CHEBI:15378"/>
        <dbReference type="ChEBI" id="CHEBI:17790"/>
        <dbReference type="ChEBI" id="CHEBI:29973"/>
        <dbReference type="ChEBI" id="CHEBI:82795"/>
        <dbReference type="EC" id="3.1.1.61"/>
    </reaction>
</comment>
<dbReference type="SUPFAM" id="SSF52172">
    <property type="entry name" value="CheY-like"/>
    <property type="match status" value="1"/>
</dbReference>
<dbReference type="Pfam" id="PF01339">
    <property type="entry name" value="CheB_methylest"/>
    <property type="match status" value="1"/>
</dbReference>
<dbReference type="InterPro" id="IPR035909">
    <property type="entry name" value="CheB_C"/>
</dbReference>
<dbReference type="EC" id="3.5.1.44" evidence="5"/>
<dbReference type="PIRSF" id="PIRSF000876">
    <property type="entry name" value="RR_chemtxs_CheB"/>
    <property type="match status" value="1"/>
</dbReference>
<dbReference type="OrthoDB" id="9793421at2"/>
<keyword evidence="2 5" id="KW-0145">Chemotaxis</keyword>
<feature type="active site" evidence="5 6">
    <location>
        <position position="189"/>
    </location>
</feature>
<evidence type="ECO:0000256" key="7">
    <source>
        <dbReference type="PROSITE-ProRule" id="PRU00169"/>
    </source>
</evidence>
<dbReference type="InterPro" id="IPR011006">
    <property type="entry name" value="CheY-like_superfamily"/>
</dbReference>
<keyword evidence="5 7" id="KW-0597">Phosphoprotein</keyword>
<evidence type="ECO:0000256" key="1">
    <source>
        <dbReference type="ARBA" id="ARBA00022490"/>
    </source>
</evidence>
<feature type="active site" evidence="5 6">
    <location>
        <position position="313"/>
    </location>
</feature>
<dbReference type="Proteomes" id="UP000295729">
    <property type="component" value="Unassembled WGS sequence"/>
</dbReference>
<dbReference type="RefSeq" id="WP_133559397.1">
    <property type="nucleotide sequence ID" value="NZ_SNZA01000001.1"/>
</dbReference>
<evidence type="ECO:0000256" key="6">
    <source>
        <dbReference type="PROSITE-ProRule" id="PRU00050"/>
    </source>
</evidence>
<comment type="function">
    <text evidence="5">Involved in chemotaxis. Part of a chemotaxis signal transduction system that modulates chemotaxis in response to various stimuli. Catalyzes the demethylation of specific methylglutamate residues introduced into the chemoreceptors (methyl-accepting chemotaxis proteins or MCP) by CheR. Also mediates the irreversible deamidation of specific glutamine residues to glutamic acid.</text>
</comment>
<keyword evidence="3 5" id="KW-0378">Hydrolase</keyword>
<dbReference type="GO" id="GO:0050568">
    <property type="term" value="F:protein-glutamine glutaminase activity"/>
    <property type="evidence" value="ECO:0007669"/>
    <property type="project" value="UniProtKB-UniRule"/>
</dbReference>
<protein>
    <recommendedName>
        <fullName evidence="5">Protein-glutamate methylesterase/protein-glutamine glutaminase</fullName>
        <ecNumber evidence="5">3.1.1.61</ecNumber>
        <ecNumber evidence="5">3.5.1.44</ecNumber>
    </recommendedName>
</protein>
<dbReference type="InterPro" id="IPR008248">
    <property type="entry name" value="CheB-like"/>
</dbReference>
<dbReference type="PROSITE" id="PS50110">
    <property type="entry name" value="RESPONSE_REGULATORY"/>
    <property type="match status" value="1"/>
</dbReference>